<reference evidence="1" key="1">
    <citation type="submission" date="2021-01" db="EMBL/GenBank/DDBJ databases">
        <authorList>
            <consortium name="Genoscope - CEA"/>
            <person name="William W."/>
        </authorList>
    </citation>
    <scope>NUCLEOTIDE SEQUENCE</scope>
</reference>
<comment type="caution">
    <text evidence="1">The sequence shown here is derived from an EMBL/GenBank/DDBJ whole genome shotgun (WGS) entry which is preliminary data.</text>
</comment>
<keyword evidence="2" id="KW-1185">Reference proteome</keyword>
<protein>
    <submittedName>
        <fullName evidence="1">Uncharacterized protein</fullName>
    </submittedName>
</protein>
<evidence type="ECO:0000313" key="2">
    <source>
        <dbReference type="Proteomes" id="UP000683925"/>
    </source>
</evidence>
<dbReference type="Proteomes" id="UP000683925">
    <property type="component" value="Unassembled WGS sequence"/>
</dbReference>
<dbReference type="AlphaFoldDB" id="A0A8S1Y575"/>
<organism evidence="1 2">
    <name type="scientific">Paramecium octaurelia</name>
    <dbReference type="NCBI Taxonomy" id="43137"/>
    <lineage>
        <taxon>Eukaryota</taxon>
        <taxon>Sar</taxon>
        <taxon>Alveolata</taxon>
        <taxon>Ciliophora</taxon>
        <taxon>Intramacronucleata</taxon>
        <taxon>Oligohymenophorea</taxon>
        <taxon>Peniculida</taxon>
        <taxon>Parameciidae</taxon>
        <taxon>Paramecium</taxon>
    </lineage>
</organism>
<accession>A0A8S1Y575</accession>
<proteinExistence type="predicted"/>
<dbReference type="EMBL" id="CAJJDP010000144">
    <property type="protein sequence ID" value="CAD8208138.1"/>
    <property type="molecule type" value="Genomic_DNA"/>
</dbReference>
<sequence length="40" mass="4929">MVRGTNQNIMIWVVFNRNQAYFKQNKIVIMRKKIKKFTQI</sequence>
<name>A0A8S1Y575_PAROT</name>
<evidence type="ECO:0000313" key="1">
    <source>
        <dbReference type="EMBL" id="CAD8208138.1"/>
    </source>
</evidence>
<gene>
    <name evidence="1" type="ORF">POCTA_138.1.T1430077</name>
</gene>